<protein>
    <recommendedName>
        <fullName evidence="10">Bifunctional F420 biosynthesis protein FbiB</fullName>
    </recommendedName>
    <domain>
        <recommendedName>
            <fullName evidence="10">Coenzyme F420:L-glutamate ligase</fullName>
            <ecNumber evidence="10">6.3.2.31</ecNumber>
            <ecNumber evidence="10">6.3.2.34</ecNumber>
        </recommendedName>
        <alternativeName>
            <fullName evidence="10">Coenzyme F420-0:L-glutamate ligase</fullName>
        </alternativeName>
        <alternativeName>
            <fullName evidence="10">Coenzyme F420-1:gamma-L-glutamate ligase</fullName>
        </alternativeName>
    </domain>
    <domain>
        <recommendedName>
            <fullName evidence="10">Dehydro-coenzyme F420-0 reductase</fullName>
            <ecNumber evidence="10">1.3.8.17</ecNumber>
        </recommendedName>
    </domain>
</protein>
<dbReference type="InterPro" id="IPR000415">
    <property type="entry name" value="Nitroreductase-like"/>
</dbReference>
<evidence type="ECO:0000259" key="12">
    <source>
        <dbReference type="Pfam" id="PF01996"/>
    </source>
</evidence>
<evidence type="ECO:0000256" key="2">
    <source>
        <dbReference type="ARBA" id="ARBA00022723"/>
    </source>
</evidence>
<feature type="region of interest" description="Coenzyme F420:L-glutamate ligase" evidence="10">
    <location>
        <begin position="1"/>
        <end position="246"/>
    </location>
</feature>
<feature type="binding site" evidence="10">
    <location>
        <position position="58"/>
    </location>
    <ligand>
        <name>GTP</name>
        <dbReference type="ChEBI" id="CHEBI:37565"/>
    </ligand>
</feature>
<comment type="similarity">
    <text evidence="10">In the N-terminal section; belongs to the CofE family.</text>
</comment>
<feature type="binding site" evidence="10">
    <location>
        <position position="318"/>
    </location>
    <ligand>
        <name>coenzyme F420-(gamma-Glu)n</name>
        <dbReference type="ChEBI" id="CHEBI:133980"/>
    </ligand>
</feature>
<comment type="caution">
    <text evidence="13">The sequence shown here is derived from an EMBL/GenBank/DDBJ whole genome shotgun (WGS) entry which is preliminary data.</text>
</comment>
<name>A0ABW0WB03_STRNO</name>
<sequence>MSATEAAAAGERPEYRVWALSGIPEVRPGDDIAKLIVSAEPGLADGDVVIVTSKIVSKAEGRLTRADDREAAIDAETVRVVARRGTLRIVENRQGLVMAAAGVDASNTPAGTVLLLPEDPDASARAIRAGLREALGVNVGVLVTDTFGRPWRSGLTDVAIGAAGVRVLDDLRGGTDAYGNPLNATIVATADELAAAGDLVKGKAAGRPVAVVRGLPHVVDPGGADGTEEGARALVRRARDDMFRLGTSEAVREAVTQRRTVRDFTDAPVDPGAVRRAVAAALTAPAPHHTTPWRFVLLESEESRVRLLDAMRDAWIADLRRDGKGEEAIAKRIRRGDVLRHAPYLIVPCLVMDGSHTYGDPRRDGAEREMFVVAMGAGVQNLLVALAGERLGSAWVSSTMFCRDVVREVLGLPADWDPMGAVAVGRPAEDPRPRPERNVEAFVEVR</sequence>
<dbReference type="Pfam" id="PF01996">
    <property type="entry name" value="F420_ligase"/>
    <property type="match status" value="1"/>
</dbReference>
<feature type="domain" description="Coenzyme F420:L-glutamate ligase-like" evidence="12">
    <location>
        <begin position="23"/>
        <end position="214"/>
    </location>
</feature>
<dbReference type="GO" id="GO:0052618">
    <property type="term" value="F:coenzyme F420-0:L-glutamate ligase activity"/>
    <property type="evidence" value="ECO:0007669"/>
    <property type="project" value="UniProtKB-EC"/>
</dbReference>
<feature type="binding site" evidence="10">
    <location>
        <position position="434"/>
    </location>
    <ligand>
        <name>FMN</name>
        <dbReference type="ChEBI" id="CHEBI:58210"/>
    </ligand>
</feature>
<dbReference type="NCBIfam" id="TIGR03553">
    <property type="entry name" value="F420_FbiB_CTERM"/>
    <property type="match status" value="1"/>
</dbReference>
<organism evidence="13 14">
    <name type="scientific">Streptomyces nogalater</name>
    <dbReference type="NCBI Taxonomy" id="38314"/>
    <lineage>
        <taxon>Bacteria</taxon>
        <taxon>Bacillati</taxon>
        <taxon>Actinomycetota</taxon>
        <taxon>Actinomycetes</taxon>
        <taxon>Kitasatosporales</taxon>
        <taxon>Streptomycetaceae</taxon>
        <taxon>Streptomyces</taxon>
    </lineage>
</organism>
<feature type="binding site" evidence="10">
    <location>
        <position position="146"/>
    </location>
    <ligand>
        <name>a divalent metal cation</name>
        <dbReference type="ChEBI" id="CHEBI:60240"/>
        <label>2</label>
    </ligand>
</feature>
<evidence type="ECO:0000256" key="9">
    <source>
        <dbReference type="ARBA" id="ARBA00023268"/>
    </source>
</evidence>
<comment type="catalytic activity">
    <reaction evidence="10">
        <text>oxidized coenzyme F420-0 + FMN + H(+) = dehydro coenzyme F420-0 + FMNH2</text>
        <dbReference type="Rhea" id="RHEA:60360"/>
        <dbReference type="ChEBI" id="CHEBI:15378"/>
        <dbReference type="ChEBI" id="CHEBI:57618"/>
        <dbReference type="ChEBI" id="CHEBI:58210"/>
        <dbReference type="ChEBI" id="CHEBI:59907"/>
        <dbReference type="ChEBI" id="CHEBI:143705"/>
        <dbReference type="EC" id="1.3.8.17"/>
    </reaction>
</comment>
<dbReference type="NCBIfam" id="NF009810">
    <property type="entry name" value="PRK13294.1"/>
    <property type="match status" value="1"/>
</dbReference>
<comment type="cofactor">
    <cofactor evidence="10">
        <name>K(+)</name>
        <dbReference type="ChEBI" id="CHEBI:29103"/>
    </cofactor>
    <text evidence="10">Monovalent cation. The ion could be potassium.</text>
</comment>
<evidence type="ECO:0000256" key="10">
    <source>
        <dbReference type="HAMAP-Rule" id="MF_01259"/>
    </source>
</evidence>
<feature type="region of interest" description="Dehydro-coenzyme F420-0 reductase" evidence="10">
    <location>
        <begin position="247"/>
        <end position="446"/>
    </location>
</feature>
<evidence type="ECO:0000256" key="8">
    <source>
        <dbReference type="ARBA" id="ARBA00023211"/>
    </source>
</evidence>
<comment type="pathway">
    <text evidence="10">Cofactor biosynthesis; coenzyme F420 biosynthesis.</text>
</comment>
<reference evidence="14" key="1">
    <citation type="journal article" date="2019" name="Int. J. Syst. Evol. Microbiol.">
        <title>The Global Catalogue of Microorganisms (GCM) 10K type strain sequencing project: providing services to taxonomists for standard genome sequencing and annotation.</title>
        <authorList>
            <consortium name="The Broad Institute Genomics Platform"/>
            <consortium name="The Broad Institute Genome Sequencing Center for Infectious Disease"/>
            <person name="Wu L."/>
            <person name="Ma J."/>
        </authorList>
    </citation>
    <scope>NUCLEOTIDE SEQUENCE [LARGE SCALE GENOMIC DNA]</scope>
    <source>
        <strain evidence="14">KCTC 5701</strain>
    </source>
</reference>
<keyword evidence="1 10" id="KW-0436">Ligase</keyword>
<feature type="binding site" evidence="10">
    <location>
        <position position="107"/>
    </location>
    <ligand>
        <name>GTP</name>
        <dbReference type="ChEBI" id="CHEBI:37565"/>
    </ligand>
</feature>
<feature type="binding site" evidence="10">
    <location>
        <position position="104"/>
    </location>
    <ligand>
        <name>a divalent metal cation</name>
        <dbReference type="ChEBI" id="CHEBI:60240"/>
        <label>1</label>
    </ligand>
</feature>
<dbReference type="NCBIfam" id="TIGR01916">
    <property type="entry name" value="F420_cofE"/>
    <property type="match status" value="1"/>
</dbReference>
<dbReference type="InterPro" id="IPR029479">
    <property type="entry name" value="Nitroreductase"/>
</dbReference>
<dbReference type="SUPFAM" id="SSF55469">
    <property type="entry name" value="FMN-dependent nitroreductase-like"/>
    <property type="match status" value="1"/>
</dbReference>
<dbReference type="EMBL" id="JBHSOE010000004">
    <property type="protein sequence ID" value="MFC5654588.1"/>
    <property type="molecule type" value="Genomic_DNA"/>
</dbReference>
<dbReference type="InterPro" id="IPR008225">
    <property type="entry name" value="F420-0_g-glutamyl_ligase"/>
</dbReference>
<dbReference type="InterPro" id="IPR023661">
    <property type="entry name" value="FbiB"/>
</dbReference>
<keyword evidence="5 10" id="KW-0630">Potassium</keyword>
<feature type="binding site" evidence="10">
    <location>
        <position position="145"/>
    </location>
    <ligand>
        <name>a divalent metal cation</name>
        <dbReference type="ChEBI" id="CHEBI:60240"/>
        <label>1</label>
    </ligand>
</feature>
<keyword evidence="3 10" id="KW-0547">Nucleotide-binding</keyword>
<comment type="catalytic activity">
    <reaction evidence="10">
        <text>oxidized coenzyme F420-0 + GTP + L-glutamate = oxidized coenzyme F420-1 + GDP + phosphate + H(+)</text>
        <dbReference type="Rhea" id="RHEA:30555"/>
        <dbReference type="ChEBI" id="CHEBI:15378"/>
        <dbReference type="ChEBI" id="CHEBI:29985"/>
        <dbReference type="ChEBI" id="CHEBI:37565"/>
        <dbReference type="ChEBI" id="CHEBI:43474"/>
        <dbReference type="ChEBI" id="CHEBI:58189"/>
        <dbReference type="ChEBI" id="CHEBI:59907"/>
        <dbReference type="ChEBI" id="CHEBI:59920"/>
        <dbReference type="EC" id="6.3.2.31"/>
    </reaction>
</comment>
<keyword evidence="14" id="KW-1185">Reference proteome</keyword>
<evidence type="ECO:0000313" key="14">
    <source>
        <dbReference type="Proteomes" id="UP001596065"/>
    </source>
</evidence>
<evidence type="ECO:0000256" key="4">
    <source>
        <dbReference type="ARBA" id="ARBA00022842"/>
    </source>
</evidence>
<evidence type="ECO:0000256" key="3">
    <source>
        <dbReference type="ARBA" id="ARBA00022741"/>
    </source>
</evidence>
<dbReference type="RefSeq" id="WP_344349836.1">
    <property type="nucleotide sequence ID" value="NZ_BAAASM010000031.1"/>
</dbReference>
<evidence type="ECO:0000259" key="11">
    <source>
        <dbReference type="Pfam" id="PF00881"/>
    </source>
</evidence>
<comment type="function">
    <text evidence="10">Bifunctional enzyme that catalyzes the GTP-dependent successive addition of two or more gamma-linked L-glutamates to the L-lactyl phosphodiester of 7,8-didemethyl-8-hydroxy-5-deazariboflavin (F420-0) to form polyglutamated F420 derivatives, and the FMNH2-dependent reduction of dehydro-F420-0 to form F420-0.</text>
</comment>
<dbReference type="EC" id="6.3.2.31" evidence="10"/>
<feature type="binding site" evidence="10">
    <location>
        <position position="286"/>
    </location>
    <ligand>
        <name>FMN</name>
        <dbReference type="ChEBI" id="CHEBI:58210"/>
    </ligand>
</feature>
<accession>A0ABW0WB03</accession>
<dbReference type="InterPro" id="IPR002847">
    <property type="entry name" value="F420-0_gamma-glut_ligase-dom"/>
</dbReference>
<dbReference type="HAMAP" id="MF_01259">
    <property type="entry name" value="F420_ligase_FbiB"/>
    <property type="match status" value="1"/>
</dbReference>
<dbReference type="SUPFAM" id="SSF144010">
    <property type="entry name" value="CofE-like"/>
    <property type="match status" value="1"/>
</dbReference>
<dbReference type="Gene3D" id="3.40.109.10">
    <property type="entry name" value="NADH Oxidase"/>
    <property type="match status" value="1"/>
</dbReference>
<keyword evidence="9 10" id="KW-0511">Multifunctional enzyme</keyword>
<evidence type="ECO:0000256" key="1">
    <source>
        <dbReference type="ARBA" id="ARBA00022598"/>
    </source>
</evidence>
<gene>
    <name evidence="10" type="primary">fbiB</name>
    <name evidence="13" type="ORF">ACFP3J_03660</name>
</gene>
<comment type="catalytic activity">
    <reaction evidence="10">
        <text>oxidized coenzyme F420-1 + GTP + L-glutamate = oxidized coenzyme F420-2 + GDP + phosphate + H(+)</text>
        <dbReference type="Rhea" id="RHEA:30523"/>
        <dbReference type="ChEBI" id="CHEBI:15378"/>
        <dbReference type="ChEBI" id="CHEBI:29985"/>
        <dbReference type="ChEBI" id="CHEBI:37565"/>
        <dbReference type="ChEBI" id="CHEBI:43474"/>
        <dbReference type="ChEBI" id="CHEBI:57922"/>
        <dbReference type="ChEBI" id="CHEBI:58189"/>
        <dbReference type="ChEBI" id="CHEBI:59920"/>
        <dbReference type="EC" id="6.3.2.34"/>
    </reaction>
</comment>
<evidence type="ECO:0000256" key="7">
    <source>
        <dbReference type="ARBA" id="ARBA00023134"/>
    </source>
</evidence>
<keyword evidence="2 10" id="KW-0479">Metal-binding</keyword>
<dbReference type="InterPro" id="IPR019943">
    <property type="entry name" value="F420_FbiB_C"/>
</dbReference>
<dbReference type="Gene3D" id="3.30.1330.100">
    <property type="entry name" value="CofE-like"/>
    <property type="match status" value="2"/>
</dbReference>
<dbReference type="PANTHER" id="PTHR47917">
    <property type="match status" value="1"/>
</dbReference>
<keyword evidence="7 10" id="KW-0342">GTP-binding</keyword>
<evidence type="ECO:0000256" key="5">
    <source>
        <dbReference type="ARBA" id="ARBA00022958"/>
    </source>
</evidence>
<keyword evidence="8 10" id="KW-0464">Manganese</keyword>
<evidence type="ECO:0000256" key="6">
    <source>
        <dbReference type="ARBA" id="ARBA00023002"/>
    </source>
</evidence>
<proteinExistence type="inferred from homology"/>
<keyword evidence="6 10" id="KW-0560">Oxidoreductase</keyword>
<keyword evidence="4 10" id="KW-0460">Magnesium</keyword>
<feature type="binding site" evidence="10">
    <location>
        <begin position="23"/>
        <end position="26"/>
    </location>
    <ligand>
        <name>GTP</name>
        <dbReference type="ChEBI" id="CHEBI:37565"/>
    </ligand>
</feature>
<dbReference type="Pfam" id="PF00881">
    <property type="entry name" value="Nitroreductase"/>
    <property type="match status" value="1"/>
</dbReference>
<feature type="binding site" evidence="10">
    <location>
        <position position="397"/>
    </location>
    <ligand>
        <name>FMN</name>
        <dbReference type="ChEBI" id="CHEBI:58210"/>
    </ligand>
</feature>
<dbReference type="EC" id="6.3.2.34" evidence="10"/>
<feature type="domain" description="Nitroreductase" evidence="11">
    <location>
        <begin position="255"/>
        <end position="426"/>
    </location>
</feature>
<dbReference type="PANTHER" id="PTHR47917:SF1">
    <property type="entry name" value="COENZYME F420:L-GLUTAMATE LIGASE"/>
    <property type="match status" value="1"/>
</dbReference>
<comment type="cofactor">
    <cofactor evidence="10">
        <name>Mg(2+)</name>
        <dbReference type="ChEBI" id="CHEBI:18420"/>
    </cofactor>
    <cofactor evidence="10">
        <name>Mn(2+)</name>
        <dbReference type="ChEBI" id="CHEBI:29035"/>
    </cofactor>
    <text evidence="10">Binds 2 divalent metal cations per subunit. The ions could be magnesium and/or manganese.</text>
</comment>
<evidence type="ECO:0000313" key="13">
    <source>
        <dbReference type="EMBL" id="MFC5654588.1"/>
    </source>
</evidence>
<feature type="binding site" evidence="10">
    <location>
        <position position="53"/>
    </location>
    <ligand>
        <name>GTP</name>
        <dbReference type="ChEBI" id="CHEBI:37565"/>
    </ligand>
</feature>
<dbReference type="EC" id="1.3.8.17" evidence="10"/>
<comment type="caution">
    <text evidence="10">Lacks conserved residue(s) required for the propagation of feature annotation.</text>
</comment>
<dbReference type="Proteomes" id="UP001596065">
    <property type="component" value="Unassembled WGS sequence"/>
</dbReference>